<dbReference type="RefSeq" id="WP_314516700.1">
    <property type="nucleotide sequence ID" value="NZ_JASJOU010000014.1"/>
</dbReference>
<comment type="caution">
    <text evidence="2">The sequence shown here is derived from an EMBL/GenBank/DDBJ whole genome shotgun (WGS) entry which is preliminary data.</text>
</comment>
<dbReference type="InterPro" id="IPR014729">
    <property type="entry name" value="Rossmann-like_a/b/a_fold"/>
</dbReference>
<dbReference type="InterPro" id="IPR051599">
    <property type="entry name" value="Cell_Envelope_Assoc"/>
</dbReference>
<name>A0AAE3R6U5_9BACT</name>
<gene>
    <name evidence="2" type="ORF">QNI22_30185</name>
</gene>
<dbReference type="EMBL" id="JASJOU010000014">
    <property type="protein sequence ID" value="MDJ1504971.1"/>
    <property type="molecule type" value="Genomic_DNA"/>
</dbReference>
<dbReference type="GO" id="GO:0005886">
    <property type="term" value="C:plasma membrane"/>
    <property type="evidence" value="ECO:0007669"/>
    <property type="project" value="TreeGrafter"/>
</dbReference>
<dbReference type="Pfam" id="PF02698">
    <property type="entry name" value="DUF218"/>
    <property type="match status" value="1"/>
</dbReference>
<evidence type="ECO:0000259" key="1">
    <source>
        <dbReference type="Pfam" id="PF02698"/>
    </source>
</evidence>
<dbReference type="PANTHER" id="PTHR30336">
    <property type="entry name" value="INNER MEMBRANE PROTEIN, PROBABLE PERMEASE"/>
    <property type="match status" value="1"/>
</dbReference>
<evidence type="ECO:0000313" key="3">
    <source>
        <dbReference type="Proteomes" id="UP001232063"/>
    </source>
</evidence>
<dbReference type="CDD" id="cd06259">
    <property type="entry name" value="YdcF-like"/>
    <property type="match status" value="1"/>
</dbReference>
<sequence>MSLDPHTLSLAKRIWDYHHVHHTIQPADCILVLGSHDTRVAERGAQLLLDGYAPLLIFSGGLGRLTEGLWADSEAEIFSRIAMDMGVPPEKILTESRSRNTGENISLTYALLRHHKIDIKSLILVQKPYMERRAYATFQKQWPGPEIDIRVTSPQIEFEDYATPDIQLEDVIHIMIGDLQRIQLYPKKGFQSYQDIPEDIWDAYNQLVEMGFDEHLIYEK</sequence>
<organism evidence="2 3">
    <name type="scientific">Xanthocytophaga agilis</name>
    <dbReference type="NCBI Taxonomy" id="3048010"/>
    <lineage>
        <taxon>Bacteria</taxon>
        <taxon>Pseudomonadati</taxon>
        <taxon>Bacteroidota</taxon>
        <taxon>Cytophagia</taxon>
        <taxon>Cytophagales</taxon>
        <taxon>Rhodocytophagaceae</taxon>
        <taxon>Xanthocytophaga</taxon>
    </lineage>
</organism>
<keyword evidence="3" id="KW-1185">Reference proteome</keyword>
<accession>A0AAE3R6U5</accession>
<feature type="domain" description="DUF218" evidence="1">
    <location>
        <begin position="28"/>
        <end position="144"/>
    </location>
</feature>
<dbReference type="AlphaFoldDB" id="A0AAE3R6U5"/>
<protein>
    <submittedName>
        <fullName evidence="2">YdcF family protein</fullName>
    </submittedName>
</protein>
<dbReference type="Proteomes" id="UP001232063">
    <property type="component" value="Unassembled WGS sequence"/>
</dbReference>
<reference evidence="2" key="1">
    <citation type="submission" date="2023-05" db="EMBL/GenBank/DDBJ databases">
        <authorList>
            <person name="Zhang X."/>
        </authorList>
    </citation>
    <scope>NUCLEOTIDE SEQUENCE</scope>
    <source>
        <strain evidence="2">BD1B2-1</strain>
    </source>
</reference>
<proteinExistence type="predicted"/>
<dbReference type="Gene3D" id="3.40.50.620">
    <property type="entry name" value="HUPs"/>
    <property type="match status" value="1"/>
</dbReference>
<dbReference type="PANTHER" id="PTHR30336:SF20">
    <property type="entry name" value="DUF218 DOMAIN-CONTAINING PROTEIN"/>
    <property type="match status" value="1"/>
</dbReference>
<dbReference type="InterPro" id="IPR003848">
    <property type="entry name" value="DUF218"/>
</dbReference>
<evidence type="ECO:0000313" key="2">
    <source>
        <dbReference type="EMBL" id="MDJ1504971.1"/>
    </source>
</evidence>